<name>B9YE24_9FIRM</name>
<dbReference type="Proteomes" id="UP000005950">
    <property type="component" value="Unassembled WGS sequence"/>
</dbReference>
<organism evidence="1 2">
    <name type="scientific">Holdemania filiformis DSM 12042</name>
    <dbReference type="NCBI Taxonomy" id="545696"/>
    <lineage>
        <taxon>Bacteria</taxon>
        <taxon>Bacillati</taxon>
        <taxon>Bacillota</taxon>
        <taxon>Erysipelotrichia</taxon>
        <taxon>Erysipelotrichales</taxon>
        <taxon>Erysipelotrichaceae</taxon>
        <taxon>Holdemania</taxon>
    </lineage>
</organism>
<proteinExistence type="predicted"/>
<gene>
    <name evidence="1" type="ORF">HOLDEFILI_04098</name>
</gene>
<evidence type="ECO:0000313" key="1">
    <source>
        <dbReference type="EMBL" id="EEF65756.1"/>
    </source>
</evidence>
<dbReference type="EMBL" id="ACCF01000258">
    <property type="protein sequence ID" value="EEF65756.1"/>
    <property type="molecule type" value="Genomic_DNA"/>
</dbReference>
<dbReference type="AlphaFoldDB" id="B9YE24"/>
<evidence type="ECO:0000313" key="2">
    <source>
        <dbReference type="Proteomes" id="UP000005950"/>
    </source>
</evidence>
<reference evidence="1 2" key="2">
    <citation type="submission" date="2009-02" db="EMBL/GenBank/DDBJ databases">
        <title>Draft genome sequence of Holdemania filiformis DSM 12042.</title>
        <authorList>
            <person name="Sudarsanam P."/>
            <person name="Ley R."/>
            <person name="Guruge J."/>
            <person name="Turnbaugh P.J."/>
            <person name="Mahowald M."/>
            <person name="Liep D."/>
            <person name="Gordon J."/>
        </authorList>
    </citation>
    <scope>NUCLEOTIDE SEQUENCE [LARGE SCALE GENOMIC DNA]</scope>
    <source>
        <strain evidence="1 2">DSM 12042</strain>
    </source>
</reference>
<accession>B9YE24</accession>
<dbReference type="HOGENOM" id="CLU_3118615_0_0_9"/>
<comment type="caution">
    <text evidence="1">The sequence shown here is derived from an EMBL/GenBank/DDBJ whole genome shotgun (WGS) entry which is preliminary data.</text>
</comment>
<sequence>MLLPLLFLLLLVSSFSCFFFQLFLLFPPERFSLAFFSWLIKDRAFQTEVS</sequence>
<reference evidence="1 2" key="1">
    <citation type="submission" date="2008-12" db="EMBL/GenBank/DDBJ databases">
        <authorList>
            <person name="Fulton L."/>
            <person name="Clifton S."/>
            <person name="Fulton B."/>
            <person name="Xu J."/>
            <person name="Minx P."/>
            <person name="Pepin K.H."/>
            <person name="Johnson M."/>
            <person name="Bhonagiri V."/>
            <person name="Nash W.E."/>
            <person name="Mardis E.R."/>
            <person name="Wilson R.K."/>
        </authorList>
    </citation>
    <scope>NUCLEOTIDE SEQUENCE [LARGE SCALE GENOMIC DNA]</scope>
    <source>
        <strain evidence="1 2">DSM 12042</strain>
    </source>
</reference>
<protein>
    <submittedName>
        <fullName evidence="1">Uncharacterized protein</fullName>
    </submittedName>
</protein>